<keyword evidence="1" id="KW-1133">Transmembrane helix</keyword>
<evidence type="ECO:0000256" key="1">
    <source>
        <dbReference type="SAM" id="Phobius"/>
    </source>
</evidence>
<dbReference type="InterPro" id="IPR003675">
    <property type="entry name" value="Rce1/LyrA-like_dom"/>
</dbReference>
<dbReference type="GO" id="GO:0006508">
    <property type="term" value="P:proteolysis"/>
    <property type="evidence" value="ECO:0007669"/>
    <property type="project" value="UniProtKB-KW"/>
</dbReference>
<feature type="transmembrane region" description="Helical" evidence="1">
    <location>
        <begin position="62"/>
        <end position="84"/>
    </location>
</feature>
<gene>
    <name evidence="4" type="ORF">CLV93_1151</name>
    <name evidence="3" type="ORF">JCM18694_29970</name>
</gene>
<dbReference type="AlphaFoldDB" id="A0A2P8C688"/>
<evidence type="ECO:0000313" key="6">
    <source>
        <dbReference type="Proteomes" id="UP000396862"/>
    </source>
</evidence>
<evidence type="ECO:0000313" key="5">
    <source>
        <dbReference type="Proteomes" id="UP000240621"/>
    </source>
</evidence>
<dbReference type="Proteomes" id="UP000396862">
    <property type="component" value="Unassembled WGS sequence"/>
</dbReference>
<feature type="transmembrane region" description="Helical" evidence="1">
    <location>
        <begin position="113"/>
        <end position="129"/>
    </location>
</feature>
<keyword evidence="6" id="KW-1185">Reference proteome</keyword>
<proteinExistence type="predicted"/>
<dbReference type="Pfam" id="PF02517">
    <property type="entry name" value="Rce1-like"/>
    <property type="match status" value="1"/>
</dbReference>
<reference evidence="4 5" key="1">
    <citation type="submission" date="2018-03" db="EMBL/GenBank/DDBJ databases">
        <title>Genomic Encyclopedia of Archaeal and Bacterial Type Strains, Phase II (KMG-II): from individual species to whole genera.</title>
        <authorList>
            <person name="Goeker M."/>
        </authorList>
    </citation>
    <scope>NUCLEOTIDE SEQUENCE [LARGE SCALE GENOMIC DNA]</scope>
    <source>
        <strain evidence="4 5">DSM 27267</strain>
    </source>
</reference>
<evidence type="ECO:0000313" key="4">
    <source>
        <dbReference type="EMBL" id="PSK80471.1"/>
    </source>
</evidence>
<dbReference type="GO" id="GO:0004175">
    <property type="term" value="F:endopeptidase activity"/>
    <property type="evidence" value="ECO:0007669"/>
    <property type="project" value="UniProtKB-ARBA"/>
</dbReference>
<reference evidence="3 6" key="2">
    <citation type="submission" date="2019-10" db="EMBL/GenBank/DDBJ databases">
        <title>Prolixibacter strains distinguished by the presence of nitrate reductase genes were adept at nitrate-dependent anaerobic corrosion of metallic iron and carbon steel.</title>
        <authorList>
            <person name="Iino T."/>
            <person name="Shono N."/>
            <person name="Ito K."/>
            <person name="Nakamura R."/>
            <person name="Sueoka K."/>
            <person name="Harayama S."/>
            <person name="Ohkuma M."/>
        </authorList>
    </citation>
    <scope>NUCLEOTIDE SEQUENCE [LARGE SCALE GENOMIC DNA]</scope>
    <source>
        <strain evidence="3 6">MIC1-1</strain>
    </source>
</reference>
<feature type="domain" description="CAAX prenyl protease 2/Lysostaphin resistance protein A-like" evidence="2">
    <location>
        <begin position="61"/>
        <end position="210"/>
    </location>
</feature>
<keyword evidence="1" id="KW-0812">Transmembrane</keyword>
<feature type="transmembrane region" description="Helical" evidence="1">
    <location>
        <begin position="167"/>
        <end position="191"/>
    </location>
</feature>
<feature type="transmembrane region" description="Helical" evidence="1">
    <location>
        <begin position="28"/>
        <end position="50"/>
    </location>
</feature>
<name>A0A2P8C688_9BACT</name>
<dbReference type="OrthoDB" id="1122473at2"/>
<keyword evidence="1" id="KW-0472">Membrane</keyword>
<sequence>MLGEFFRYLKHPRFIRTEPFEPRYFFKFFIRVFFWAILLVIPRGIIGLFYTLKAVRPADGYWGLFAFFVIIAPIVEETLFRLWLRPQKKNFIFFSGISAVVSINELVEARYLNAGILMVLTCISLLFIYQVRYRKLLQRWILRHFGLLFYISFISFGLLHINNIRPLPAPVLLLAPLITLPQIFTGGALGYIRMKYGIVYSMLLHSIFNLTVFLLFGWLV</sequence>
<evidence type="ECO:0000313" key="3">
    <source>
        <dbReference type="EMBL" id="GET22751.1"/>
    </source>
</evidence>
<protein>
    <submittedName>
        <fullName evidence="4">CAAX prenyl protease-like protein</fullName>
    </submittedName>
</protein>
<evidence type="ECO:0000259" key="2">
    <source>
        <dbReference type="Pfam" id="PF02517"/>
    </source>
</evidence>
<organism evidence="4 5">
    <name type="scientific">Prolixibacter denitrificans</name>
    <dbReference type="NCBI Taxonomy" id="1541063"/>
    <lineage>
        <taxon>Bacteria</taxon>
        <taxon>Pseudomonadati</taxon>
        <taxon>Bacteroidota</taxon>
        <taxon>Bacteroidia</taxon>
        <taxon>Marinilabiliales</taxon>
        <taxon>Prolixibacteraceae</taxon>
        <taxon>Prolixibacter</taxon>
    </lineage>
</organism>
<feature type="transmembrane region" description="Helical" evidence="1">
    <location>
        <begin position="198"/>
        <end position="219"/>
    </location>
</feature>
<dbReference type="Proteomes" id="UP000240621">
    <property type="component" value="Unassembled WGS sequence"/>
</dbReference>
<keyword evidence="4" id="KW-0378">Hydrolase</keyword>
<comment type="caution">
    <text evidence="4">The sequence shown here is derived from an EMBL/GenBank/DDBJ whole genome shotgun (WGS) entry which is preliminary data.</text>
</comment>
<dbReference type="RefSeq" id="WP_106543772.1">
    <property type="nucleotide sequence ID" value="NZ_BLAU01000001.1"/>
</dbReference>
<dbReference type="EMBL" id="BLAU01000001">
    <property type="protein sequence ID" value="GET22751.1"/>
    <property type="molecule type" value="Genomic_DNA"/>
</dbReference>
<feature type="transmembrane region" description="Helical" evidence="1">
    <location>
        <begin position="141"/>
        <end position="161"/>
    </location>
</feature>
<dbReference type="GO" id="GO:0080120">
    <property type="term" value="P:CAAX-box protein maturation"/>
    <property type="evidence" value="ECO:0007669"/>
    <property type="project" value="UniProtKB-ARBA"/>
</dbReference>
<accession>A0A2P8C688</accession>
<keyword evidence="4" id="KW-0645">Protease</keyword>
<dbReference type="EMBL" id="PYGC01000015">
    <property type="protein sequence ID" value="PSK80471.1"/>
    <property type="molecule type" value="Genomic_DNA"/>
</dbReference>
<feature type="transmembrane region" description="Helical" evidence="1">
    <location>
        <begin position="91"/>
        <end position="107"/>
    </location>
</feature>